<gene>
    <name evidence="9" type="ORF">BEMITA_LOCUS13240</name>
</gene>
<protein>
    <submittedName>
        <fullName evidence="9">Uncharacterized protein</fullName>
    </submittedName>
</protein>
<evidence type="ECO:0000256" key="4">
    <source>
        <dbReference type="ARBA" id="ARBA00023315"/>
    </source>
</evidence>
<feature type="active site" description="Acyl-thioester intermediate" evidence="5">
    <location>
        <position position="90"/>
    </location>
</feature>
<dbReference type="InterPro" id="IPR020617">
    <property type="entry name" value="Thiolase_C"/>
</dbReference>
<feature type="active site" description="Proton acceptor" evidence="5">
    <location>
        <position position="349"/>
    </location>
</feature>
<dbReference type="PANTHER" id="PTHR18919:SF107">
    <property type="entry name" value="ACETYL-COA ACETYLTRANSFERASE, CYTOSOLIC"/>
    <property type="match status" value="1"/>
</dbReference>
<dbReference type="Gene3D" id="3.40.47.10">
    <property type="match status" value="2"/>
</dbReference>
<accession>A0A9P0AI06</accession>
<reference evidence="9" key="1">
    <citation type="submission" date="2021-12" db="EMBL/GenBank/DDBJ databases">
        <authorList>
            <person name="King R."/>
        </authorList>
    </citation>
    <scope>NUCLEOTIDE SEQUENCE</scope>
</reference>
<evidence type="ECO:0000256" key="3">
    <source>
        <dbReference type="ARBA" id="ARBA00022679"/>
    </source>
</evidence>
<feature type="domain" description="Thiolase C-terminal" evidence="8">
    <location>
        <begin position="271"/>
        <end position="391"/>
    </location>
</feature>
<sequence>MAQSDVVIVAAVRTPIGSFMGSLSHLRAHELGSIVIKEALKRADVDAKDVSEVILGQSLQAGQGQNTARQASINAGVPIEAPAWTINMLCGSGLKSIACGYTAIKTGEASIVVAGGQESMSQAPHAIHMRAGKRLFNAELIDTMIHDGLTDAFENIHMVITSENIAEKHKISREDQDRFALESQRRAEVAQKNGYFEKEIVPVPIKVKKEEKIFSEDEFPKHGLTLESLAQLKPVFLKDGTVTPGNASGLNDGAAAVVLMSRATAEARGAQVLAKIVGLATGGVSPALMGTGPIPAVENLLAKVGWTLQEVDLFELNEAAAAQALSVNRGLGVDPANVNVHGGAIALGHPLGASGTRVLVTLIHALQRTGGHKGVASLCIGGGMGIAIAIEIP</sequence>
<dbReference type="EMBL" id="OU963869">
    <property type="protein sequence ID" value="CAH0395002.1"/>
    <property type="molecule type" value="Genomic_DNA"/>
</dbReference>
<evidence type="ECO:0000256" key="1">
    <source>
        <dbReference type="ARBA" id="ARBA00005189"/>
    </source>
</evidence>
<name>A0A9P0AI06_BEMTA</name>
<dbReference type="PROSITE" id="PS00737">
    <property type="entry name" value="THIOLASE_2"/>
    <property type="match status" value="1"/>
</dbReference>
<evidence type="ECO:0000313" key="10">
    <source>
        <dbReference type="Proteomes" id="UP001152759"/>
    </source>
</evidence>
<feature type="active site" description="Proton acceptor" evidence="5">
    <location>
        <position position="379"/>
    </location>
</feature>
<dbReference type="CDD" id="cd00751">
    <property type="entry name" value="thiolase"/>
    <property type="match status" value="1"/>
</dbReference>
<evidence type="ECO:0000259" key="7">
    <source>
        <dbReference type="Pfam" id="PF00108"/>
    </source>
</evidence>
<evidence type="ECO:0000313" key="9">
    <source>
        <dbReference type="EMBL" id="CAH0395002.1"/>
    </source>
</evidence>
<dbReference type="InterPro" id="IPR020616">
    <property type="entry name" value="Thiolase_N"/>
</dbReference>
<keyword evidence="4 6" id="KW-0012">Acyltransferase</keyword>
<evidence type="ECO:0000256" key="5">
    <source>
        <dbReference type="PIRSR" id="PIRSR000429-1"/>
    </source>
</evidence>
<dbReference type="Pfam" id="PF02803">
    <property type="entry name" value="Thiolase_C"/>
    <property type="match status" value="1"/>
</dbReference>
<dbReference type="PANTHER" id="PTHR18919">
    <property type="entry name" value="ACETYL-COA C-ACYLTRANSFERASE"/>
    <property type="match status" value="1"/>
</dbReference>
<dbReference type="GO" id="GO:0003988">
    <property type="term" value="F:acetyl-CoA C-acyltransferase activity"/>
    <property type="evidence" value="ECO:0007669"/>
    <property type="project" value="UniProtKB-ARBA"/>
</dbReference>
<organism evidence="9 10">
    <name type="scientific">Bemisia tabaci</name>
    <name type="common">Sweetpotato whitefly</name>
    <name type="synonym">Aleurodes tabaci</name>
    <dbReference type="NCBI Taxonomy" id="7038"/>
    <lineage>
        <taxon>Eukaryota</taxon>
        <taxon>Metazoa</taxon>
        <taxon>Ecdysozoa</taxon>
        <taxon>Arthropoda</taxon>
        <taxon>Hexapoda</taxon>
        <taxon>Insecta</taxon>
        <taxon>Pterygota</taxon>
        <taxon>Neoptera</taxon>
        <taxon>Paraneoptera</taxon>
        <taxon>Hemiptera</taxon>
        <taxon>Sternorrhyncha</taxon>
        <taxon>Aleyrodoidea</taxon>
        <taxon>Aleyrodidae</taxon>
        <taxon>Aleyrodinae</taxon>
        <taxon>Bemisia</taxon>
    </lineage>
</organism>
<dbReference type="SUPFAM" id="SSF53901">
    <property type="entry name" value="Thiolase-like"/>
    <property type="match status" value="2"/>
</dbReference>
<dbReference type="Proteomes" id="UP001152759">
    <property type="component" value="Chromosome 8"/>
</dbReference>
<feature type="domain" description="Thiolase N-terminal" evidence="7">
    <location>
        <begin position="6"/>
        <end position="262"/>
    </location>
</feature>
<dbReference type="Pfam" id="PF00108">
    <property type="entry name" value="Thiolase_N"/>
    <property type="match status" value="1"/>
</dbReference>
<dbReference type="InterPro" id="IPR020610">
    <property type="entry name" value="Thiolase_AS"/>
</dbReference>
<dbReference type="InterPro" id="IPR020615">
    <property type="entry name" value="Thiolase_acyl_enz_int_AS"/>
</dbReference>
<proteinExistence type="inferred from homology"/>
<keyword evidence="10" id="KW-1185">Reference proteome</keyword>
<evidence type="ECO:0000256" key="2">
    <source>
        <dbReference type="ARBA" id="ARBA00010982"/>
    </source>
</evidence>
<dbReference type="NCBIfam" id="TIGR01930">
    <property type="entry name" value="AcCoA-C-Actrans"/>
    <property type="match status" value="1"/>
</dbReference>
<dbReference type="FunFam" id="3.40.47.10:FF:000010">
    <property type="entry name" value="Acetyl-CoA acetyltransferase (Thiolase)"/>
    <property type="match status" value="1"/>
</dbReference>
<dbReference type="InterPro" id="IPR016039">
    <property type="entry name" value="Thiolase-like"/>
</dbReference>
<evidence type="ECO:0000256" key="6">
    <source>
        <dbReference type="RuleBase" id="RU003557"/>
    </source>
</evidence>
<dbReference type="PROSITE" id="PS00098">
    <property type="entry name" value="THIOLASE_1"/>
    <property type="match status" value="1"/>
</dbReference>
<dbReference type="InterPro" id="IPR002155">
    <property type="entry name" value="Thiolase"/>
</dbReference>
<dbReference type="InterPro" id="IPR020613">
    <property type="entry name" value="Thiolase_CS"/>
</dbReference>
<evidence type="ECO:0000259" key="8">
    <source>
        <dbReference type="Pfam" id="PF02803"/>
    </source>
</evidence>
<comment type="pathway">
    <text evidence="1">Lipid metabolism.</text>
</comment>
<dbReference type="PIRSF" id="PIRSF000429">
    <property type="entry name" value="Ac-CoA_Ac_transf"/>
    <property type="match status" value="1"/>
</dbReference>
<dbReference type="PROSITE" id="PS00099">
    <property type="entry name" value="THIOLASE_3"/>
    <property type="match status" value="1"/>
</dbReference>
<dbReference type="AlphaFoldDB" id="A0A9P0AI06"/>
<keyword evidence="3 6" id="KW-0808">Transferase</keyword>
<comment type="similarity">
    <text evidence="2 6">Belongs to the thiolase-like superfamily. Thiolase family.</text>
</comment>